<dbReference type="InterPro" id="IPR001900">
    <property type="entry name" value="RNase_II/R"/>
</dbReference>
<name>A0A3A4N753_ABYX5</name>
<dbReference type="InterPro" id="IPR022966">
    <property type="entry name" value="RNase_II/R_CS"/>
</dbReference>
<keyword evidence="7 8" id="KW-0694">RNA-binding</keyword>
<feature type="region of interest" description="Disordered" evidence="9">
    <location>
        <begin position="707"/>
        <end position="751"/>
    </location>
</feature>
<evidence type="ECO:0000256" key="3">
    <source>
        <dbReference type="ARBA" id="ARBA00022490"/>
    </source>
</evidence>
<feature type="domain" description="S1 motif" evidence="10">
    <location>
        <begin position="625"/>
        <end position="706"/>
    </location>
</feature>
<comment type="caution">
    <text evidence="11">The sequence shown here is derived from an EMBL/GenBank/DDBJ whole genome shotgun (WGS) entry which is preliminary data.</text>
</comment>
<dbReference type="InterPro" id="IPR050180">
    <property type="entry name" value="RNR_Ribonuclease"/>
</dbReference>
<evidence type="ECO:0000256" key="5">
    <source>
        <dbReference type="ARBA" id="ARBA00022801"/>
    </source>
</evidence>
<dbReference type="SUPFAM" id="SSF50249">
    <property type="entry name" value="Nucleic acid-binding proteins"/>
    <property type="match status" value="4"/>
</dbReference>
<accession>A0A3A4N753</accession>
<dbReference type="InterPro" id="IPR013223">
    <property type="entry name" value="RNase_B_OB_dom"/>
</dbReference>
<dbReference type="PANTHER" id="PTHR23355">
    <property type="entry name" value="RIBONUCLEASE"/>
    <property type="match status" value="1"/>
</dbReference>
<keyword evidence="5 8" id="KW-0378">Hydrolase</keyword>
<dbReference type="GO" id="GO:0005829">
    <property type="term" value="C:cytosol"/>
    <property type="evidence" value="ECO:0007669"/>
    <property type="project" value="TreeGrafter"/>
</dbReference>
<keyword evidence="4 8" id="KW-0540">Nuclease</keyword>
<organism evidence="11 12">
    <name type="scientific">Abyssobacteria bacterium (strain SURF_5)</name>
    <dbReference type="NCBI Taxonomy" id="2093360"/>
    <lineage>
        <taxon>Bacteria</taxon>
        <taxon>Pseudomonadati</taxon>
        <taxon>Candidatus Hydrogenedentota</taxon>
        <taxon>Candidatus Abyssobacteria</taxon>
    </lineage>
</organism>
<dbReference type="SMART" id="SM00316">
    <property type="entry name" value="S1"/>
    <property type="match status" value="1"/>
</dbReference>
<comment type="catalytic activity">
    <reaction evidence="1 8">
        <text>Exonucleolytic cleavage in the 3'- to 5'-direction to yield nucleoside 5'-phosphates.</text>
        <dbReference type="EC" id="3.1.13.1"/>
    </reaction>
</comment>
<evidence type="ECO:0000256" key="6">
    <source>
        <dbReference type="ARBA" id="ARBA00022839"/>
    </source>
</evidence>
<dbReference type="InterPro" id="IPR012340">
    <property type="entry name" value="NA-bd_OB-fold"/>
</dbReference>
<dbReference type="GO" id="GO:0003723">
    <property type="term" value="F:RNA binding"/>
    <property type="evidence" value="ECO:0007669"/>
    <property type="project" value="UniProtKB-UniRule"/>
</dbReference>
<evidence type="ECO:0000256" key="8">
    <source>
        <dbReference type="HAMAP-Rule" id="MF_01895"/>
    </source>
</evidence>
<evidence type="ECO:0000313" key="12">
    <source>
        <dbReference type="Proteomes" id="UP000265882"/>
    </source>
</evidence>
<dbReference type="AlphaFoldDB" id="A0A3A4N753"/>
<dbReference type="Gene3D" id="2.40.50.140">
    <property type="entry name" value="Nucleic acid-binding proteins"/>
    <property type="match status" value="2"/>
</dbReference>
<dbReference type="GO" id="GO:0006402">
    <property type="term" value="P:mRNA catabolic process"/>
    <property type="evidence" value="ECO:0007669"/>
    <property type="project" value="TreeGrafter"/>
</dbReference>
<comment type="subcellular location">
    <subcellularLocation>
        <location evidence="2 8">Cytoplasm</location>
    </subcellularLocation>
</comment>
<comment type="similarity">
    <text evidence="8">Belongs to the RNR ribonuclease family. RNase R subfamily.</text>
</comment>
<evidence type="ECO:0000256" key="2">
    <source>
        <dbReference type="ARBA" id="ARBA00004496"/>
    </source>
</evidence>
<dbReference type="Pfam" id="PF00575">
    <property type="entry name" value="S1"/>
    <property type="match status" value="1"/>
</dbReference>
<dbReference type="InterPro" id="IPR040476">
    <property type="entry name" value="CSD2"/>
</dbReference>
<dbReference type="PROSITE" id="PS01175">
    <property type="entry name" value="RIBONUCLEASE_II"/>
    <property type="match status" value="1"/>
</dbReference>
<evidence type="ECO:0000256" key="4">
    <source>
        <dbReference type="ARBA" id="ARBA00022722"/>
    </source>
</evidence>
<dbReference type="CDD" id="cd04471">
    <property type="entry name" value="S1_RNase_R"/>
    <property type="match status" value="1"/>
</dbReference>
<sequence length="751" mass="85314">MEKLKERVIEMLRESADRPVKLKEIARRLKIDVEATRSLRVAVKELVEAGELVQTKGKRFGVPEHMNLVVGALIGHPNGYGFVRPFPRPGQVNLPDIYVSGRDMDEAMHGDKVVTRISGHLTKERIRGEIIRVLDRANKTVIGYYEESRHFGYVVPIDFRITQHVSIDLAEAMDARPGQIVVAEIIEYPSYQRNAEGRIIEVLGWKGDRGLDTEVLIRKHGLTPEFSLAVLRAAEELLRIIPEEELRKRVDLRDVPMVTIDPTDAKDFDDAVSLEINEEGNYLLGVHIADVSHYVQEGGIIDDEAFRRGTSIYLEDRVLPMLPHRLSNELCSLRENEDKLTFSVRMEISPKGNVLSAEIFDSVIRSSHRMSYDQVFSILEGDEELTRRFSDVADTLKLMNKLAQTVRAKRIARGSLDFNFPEARAIFGSEGEVIDIVLQKHNVAHELIEEFMLLANEMVARHVTARQAPMLYRIHEEPDLEKMSEFREFIASLGYRLSESDSRTPKGLQKISHQARGKPEESLINYLMLRSLREARYSPENAGHFGLASDYYTHFTSPIRRYPDLVVHRILRTLAREGVKGVAGRYGDQLEDIAVQSSLREREAMEAERESLQMKQMVFMSGKIGDVFDGRITGVHSYGLFVEIVDFLAEGLVHVSSLDDDYYAYVEERHCLLGENTGKVYRLGDAVQVQVVRVDLEKRRMDFDLADSEAGKAPSKEKKGKPAKLLERGGAGRKKAGKRFVPGAKGKRRRR</sequence>
<dbReference type="InterPro" id="IPR004476">
    <property type="entry name" value="RNase_II/RNase_R"/>
</dbReference>
<evidence type="ECO:0000256" key="1">
    <source>
        <dbReference type="ARBA" id="ARBA00001849"/>
    </source>
</evidence>
<evidence type="ECO:0000256" key="9">
    <source>
        <dbReference type="SAM" id="MobiDB-lite"/>
    </source>
</evidence>
<evidence type="ECO:0000259" key="10">
    <source>
        <dbReference type="PROSITE" id="PS50126"/>
    </source>
</evidence>
<dbReference type="EMBL" id="QZKU01000114">
    <property type="protein sequence ID" value="RJP17553.1"/>
    <property type="molecule type" value="Genomic_DNA"/>
</dbReference>
<evidence type="ECO:0000256" key="7">
    <source>
        <dbReference type="ARBA" id="ARBA00022884"/>
    </source>
</evidence>
<dbReference type="Proteomes" id="UP000265882">
    <property type="component" value="Unassembled WGS sequence"/>
</dbReference>
<dbReference type="Pfam" id="PF17876">
    <property type="entry name" value="CSD2"/>
    <property type="match status" value="1"/>
</dbReference>
<dbReference type="PROSITE" id="PS50126">
    <property type="entry name" value="S1"/>
    <property type="match status" value="1"/>
</dbReference>
<keyword evidence="6 8" id="KW-0269">Exonuclease</keyword>
<dbReference type="NCBIfam" id="TIGR00358">
    <property type="entry name" value="3_prime_RNase"/>
    <property type="match status" value="1"/>
</dbReference>
<gene>
    <name evidence="8 11" type="primary">rnr</name>
    <name evidence="11" type="ORF">C4520_16445</name>
</gene>
<dbReference type="EC" id="3.1.13.1" evidence="8"/>
<dbReference type="InterPro" id="IPR011805">
    <property type="entry name" value="RNase_R"/>
</dbReference>
<dbReference type="GO" id="GO:0008859">
    <property type="term" value="F:exoribonuclease II activity"/>
    <property type="evidence" value="ECO:0007669"/>
    <property type="project" value="UniProtKB-UniRule"/>
</dbReference>
<dbReference type="HAMAP" id="MF_01895">
    <property type="entry name" value="RNase_R"/>
    <property type="match status" value="1"/>
</dbReference>
<dbReference type="PANTHER" id="PTHR23355:SF9">
    <property type="entry name" value="DIS3-LIKE EXONUCLEASE 2"/>
    <property type="match status" value="1"/>
</dbReference>
<protein>
    <recommendedName>
        <fullName evidence="8">Ribonuclease R</fullName>
        <shortName evidence="8">RNase R</shortName>
        <ecNumber evidence="8">3.1.13.1</ecNumber>
    </recommendedName>
</protein>
<dbReference type="Pfam" id="PF08206">
    <property type="entry name" value="OB_RNB"/>
    <property type="match status" value="1"/>
</dbReference>
<evidence type="ECO:0000313" key="11">
    <source>
        <dbReference type="EMBL" id="RJP17553.1"/>
    </source>
</evidence>
<reference evidence="11 12" key="1">
    <citation type="journal article" date="2017" name="ISME J.">
        <title>Energy and carbon metabolisms in a deep terrestrial subsurface fluid microbial community.</title>
        <authorList>
            <person name="Momper L."/>
            <person name="Jungbluth S.P."/>
            <person name="Lee M.D."/>
            <person name="Amend J.P."/>
        </authorList>
    </citation>
    <scope>NUCLEOTIDE SEQUENCE [LARGE SCALE GENOMIC DNA]</scope>
    <source>
        <strain evidence="11">SURF_5</strain>
    </source>
</reference>
<dbReference type="InterPro" id="IPR003029">
    <property type="entry name" value="S1_domain"/>
</dbReference>
<dbReference type="SMART" id="SM00955">
    <property type="entry name" value="RNB"/>
    <property type="match status" value="1"/>
</dbReference>
<dbReference type="NCBIfam" id="TIGR02063">
    <property type="entry name" value="RNase_R"/>
    <property type="match status" value="1"/>
</dbReference>
<proteinExistence type="inferred from homology"/>
<dbReference type="Pfam" id="PF00773">
    <property type="entry name" value="RNB"/>
    <property type="match status" value="1"/>
</dbReference>
<comment type="function">
    <text evidence="8">3'-5' exoribonuclease that releases 5'-nucleoside monophosphates and is involved in maturation of structured RNAs.</text>
</comment>
<keyword evidence="3 8" id="KW-0963">Cytoplasm</keyword>